<comment type="caution">
    <text evidence="15">The sequence shown here is derived from an EMBL/GenBank/DDBJ whole genome shotgun (WGS) entry which is preliminary data.</text>
</comment>
<keyword evidence="4 12" id="KW-0547">Nucleotide-binding</keyword>
<accession>A0A1F5QY89</accession>
<dbReference type="Gene3D" id="1.10.860.10">
    <property type="entry name" value="DNAb Helicase, Chain A"/>
    <property type="match status" value="1"/>
</dbReference>
<evidence type="ECO:0000256" key="13">
    <source>
        <dbReference type="SAM" id="MobiDB-lite"/>
    </source>
</evidence>
<proteinExistence type="inferred from homology"/>
<keyword evidence="6 12" id="KW-0347">Helicase</keyword>
<dbReference type="FunFam" id="1.10.860.10:FF:000001">
    <property type="entry name" value="Replicative DNA helicase"/>
    <property type="match status" value="1"/>
</dbReference>
<dbReference type="InterPro" id="IPR016136">
    <property type="entry name" value="DNA_helicase_N/primase_C"/>
</dbReference>
<keyword evidence="3 12" id="KW-0235">DNA replication</keyword>
<dbReference type="GO" id="GO:0005524">
    <property type="term" value="F:ATP binding"/>
    <property type="evidence" value="ECO:0007669"/>
    <property type="project" value="UniProtKB-UniRule"/>
</dbReference>
<comment type="similarity">
    <text evidence="1 12">Belongs to the helicase family. DnaB subfamily.</text>
</comment>
<evidence type="ECO:0000256" key="7">
    <source>
        <dbReference type="ARBA" id="ARBA00022840"/>
    </source>
</evidence>
<dbReference type="InterPro" id="IPR007692">
    <property type="entry name" value="DNA_helicase_DnaB"/>
</dbReference>
<dbReference type="SUPFAM" id="SSF48024">
    <property type="entry name" value="N-terminal domain of DnaB helicase"/>
    <property type="match status" value="1"/>
</dbReference>
<evidence type="ECO:0000256" key="10">
    <source>
        <dbReference type="ARBA" id="ARBA00048954"/>
    </source>
</evidence>
<dbReference type="Gene3D" id="3.40.50.300">
    <property type="entry name" value="P-loop containing nucleotide triphosphate hydrolases"/>
    <property type="match status" value="1"/>
</dbReference>
<name>A0A1F5QY89_9BACT</name>
<evidence type="ECO:0000256" key="3">
    <source>
        <dbReference type="ARBA" id="ARBA00022705"/>
    </source>
</evidence>
<dbReference type="InterPro" id="IPR007693">
    <property type="entry name" value="DNA_helicase_DnaB-like_N"/>
</dbReference>
<evidence type="ECO:0000256" key="9">
    <source>
        <dbReference type="ARBA" id="ARBA00023235"/>
    </source>
</evidence>
<dbReference type="GO" id="GO:0016887">
    <property type="term" value="F:ATP hydrolysis activity"/>
    <property type="evidence" value="ECO:0007669"/>
    <property type="project" value="RHEA"/>
</dbReference>
<dbReference type="GO" id="GO:0043139">
    <property type="term" value="F:5'-3' DNA helicase activity"/>
    <property type="evidence" value="ECO:0007669"/>
    <property type="project" value="UniProtKB-EC"/>
</dbReference>
<evidence type="ECO:0000256" key="6">
    <source>
        <dbReference type="ARBA" id="ARBA00022806"/>
    </source>
</evidence>
<keyword evidence="7 12" id="KW-0067">ATP-binding</keyword>
<comment type="catalytic activity">
    <reaction evidence="10 12">
        <text>ATP + H2O = ADP + phosphate + H(+)</text>
        <dbReference type="Rhea" id="RHEA:13065"/>
        <dbReference type="ChEBI" id="CHEBI:15377"/>
        <dbReference type="ChEBI" id="CHEBI:15378"/>
        <dbReference type="ChEBI" id="CHEBI:30616"/>
        <dbReference type="ChEBI" id="CHEBI:43474"/>
        <dbReference type="ChEBI" id="CHEBI:456216"/>
        <dbReference type="EC" id="5.6.2.3"/>
    </reaction>
</comment>
<keyword evidence="2 12" id="KW-0639">Primosome</keyword>
<dbReference type="FunFam" id="3.40.50.300:FF:000076">
    <property type="entry name" value="Replicative DNA helicase"/>
    <property type="match status" value="1"/>
</dbReference>
<reference evidence="15 16" key="1">
    <citation type="journal article" date="2016" name="Nat. Commun.">
        <title>Thousands of microbial genomes shed light on interconnected biogeochemical processes in an aquifer system.</title>
        <authorList>
            <person name="Anantharaman K."/>
            <person name="Brown C.T."/>
            <person name="Hug L.A."/>
            <person name="Sharon I."/>
            <person name="Castelle C.J."/>
            <person name="Probst A.J."/>
            <person name="Thomas B.C."/>
            <person name="Singh A."/>
            <person name="Wilkins M.J."/>
            <person name="Karaoz U."/>
            <person name="Brodie E.L."/>
            <person name="Williams K.H."/>
            <person name="Hubbard S.S."/>
            <person name="Banfield J.F."/>
        </authorList>
    </citation>
    <scope>NUCLEOTIDE SEQUENCE [LARGE SCALE GENOMIC DNA]</scope>
</reference>
<dbReference type="GO" id="GO:0006269">
    <property type="term" value="P:DNA replication, synthesis of primer"/>
    <property type="evidence" value="ECO:0007669"/>
    <property type="project" value="UniProtKB-UniRule"/>
</dbReference>
<dbReference type="EMBL" id="MFFM01000051">
    <property type="protein sequence ID" value="OGF07188.1"/>
    <property type="molecule type" value="Genomic_DNA"/>
</dbReference>
<evidence type="ECO:0000256" key="5">
    <source>
        <dbReference type="ARBA" id="ARBA00022801"/>
    </source>
</evidence>
<protein>
    <recommendedName>
        <fullName evidence="11 12">Replicative DNA helicase</fullName>
        <ecNumber evidence="11 12">5.6.2.3</ecNumber>
    </recommendedName>
</protein>
<dbReference type="PANTHER" id="PTHR30153">
    <property type="entry name" value="REPLICATIVE DNA HELICASE DNAB"/>
    <property type="match status" value="1"/>
</dbReference>
<dbReference type="GO" id="GO:0042802">
    <property type="term" value="F:identical protein binding"/>
    <property type="evidence" value="ECO:0007669"/>
    <property type="project" value="UniProtKB-ARBA"/>
</dbReference>
<evidence type="ECO:0000256" key="2">
    <source>
        <dbReference type="ARBA" id="ARBA00022515"/>
    </source>
</evidence>
<keyword evidence="9" id="KW-0413">Isomerase</keyword>
<dbReference type="Pfam" id="PF03796">
    <property type="entry name" value="DnaB_C"/>
    <property type="match status" value="1"/>
</dbReference>
<dbReference type="PROSITE" id="PS51199">
    <property type="entry name" value="SF4_HELICASE"/>
    <property type="match status" value="1"/>
</dbReference>
<dbReference type="GO" id="GO:1990077">
    <property type="term" value="C:primosome complex"/>
    <property type="evidence" value="ECO:0007669"/>
    <property type="project" value="UniProtKB-UniRule"/>
</dbReference>
<evidence type="ECO:0000259" key="14">
    <source>
        <dbReference type="PROSITE" id="PS51199"/>
    </source>
</evidence>
<evidence type="ECO:0000256" key="4">
    <source>
        <dbReference type="ARBA" id="ARBA00022741"/>
    </source>
</evidence>
<dbReference type="InterPro" id="IPR036185">
    <property type="entry name" value="DNA_heli_DnaB-like_N_sf"/>
</dbReference>
<dbReference type="AlphaFoldDB" id="A0A1F5QY89"/>
<dbReference type="EC" id="5.6.2.3" evidence="11 12"/>
<gene>
    <name evidence="15" type="ORF">A2024_09730</name>
</gene>
<dbReference type="GO" id="GO:0003677">
    <property type="term" value="F:DNA binding"/>
    <property type="evidence" value="ECO:0007669"/>
    <property type="project" value="UniProtKB-UniRule"/>
</dbReference>
<keyword evidence="8 12" id="KW-0238">DNA-binding</keyword>
<evidence type="ECO:0000256" key="8">
    <source>
        <dbReference type="ARBA" id="ARBA00023125"/>
    </source>
</evidence>
<dbReference type="InterPro" id="IPR027417">
    <property type="entry name" value="P-loop_NTPase"/>
</dbReference>
<dbReference type="InterPro" id="IPR007694">
    <property type="entry name" value="DNA_helicase_DnaB-like_C"/>
</dbReference>
<dbReference type="Pfam" id="PF00772">
    <property type="entry name" value="DnaB"/>
    <property type="match status" value="1"/>
</dbReference>
<evidence type="ECO:0000256" key="11">
    <source>
        <dbReference type="NCBIfam" id="TIGR00665"/>
    </source>
</evidence>
<feature type="domain" description="SF4 helicase" evidence="14">
    <location>
        <begin position="182"/>
        <end position="457"/>
    </location>
</feature>
<sequence>MADSNNMIERLPPQSQDAEMAVLGSMLLSPEAVSRSVEIISDEENFYSSAHRKIFRGIINLYEKNQPADLVTVADELRRLKWLDDAGGPVYLTRLVESVATAANVDYYARIVLEKAVVRRLINSATQIVSSCYEASETAEELLDRAEQLIFSIKEKRLRKHLMPLGSFIKDSFEMVEKMYKEKRHITGVETGFADLDEMTSGMQKGDLIIVGARPSVGKTAFALNIAQHAAITNKIPVAVFSLEMSKEQLVIRLLCSEARVPGHKVRSGYLSQQDFTKLVSAAGLLHEAPIYIDESSSSSPLEIRAKARRLKSEVDLGLIIVDYLQLMRGSNYRSENRQQEISEISRSLKALAKELDVPVMALSQLSRISEQRGQDSRPILSDLRESGAIEQDADVVLFLHRQKGVYKDKEERSQSEQTDADSAELIIAKQRNGPTGKFNLTFLKEYTRFENQTQEQRTDPF</sequence>
<feature type="region of interest" description="Disordered" evidence="13">
    <location>
        <begin position="408"/>
        <end position="429"/>
    </location>
</feature>
<dbReference type="NCBIfam" id="TIGR00665">
    <property type="entry name" value="DnaB"/>
    <property type="match status" value="1"/>
</dbReference>
<organism evidence="15 16">
    <name type="scientific">Candidatus Edwardsbacteria bacterium GWF2_54_11</name>
    <dbReference type="NCBI Taxonomy" id="1817851"/>
    <lineage>
        <taxon>Bacteria</taxon>
        <taxon>Candidatus Edwardsiibacteriota</taxon>
    </lineage>
</organism>
<evidence type="ECO:0000313" key="16">
    <source>
        <dbReference type="Proteomes" id="UP000177230"/>
    </source>
</evidence>
<dbReference type="NCBIfam" id="NF004384">
    <property type="entry name" value="PRK05748.1"/>
    <property type="match status" value="1"/>
</dbReference>
<dbReference type="GO" id="GO:0005829">
    <property type="term" value="C:cytosol"/>
    <property type="evidence" value="ECO:0007669"/>
    <property type="project" value="TreeGrafter"/>
</dbReference>
<dbReference type="SUPFAM" id="SSF52540">
    <property type="entry name" value="P-loop containing nucleoside triphosphate hydrolases"/>
    <property type="match status" value="1"/>
</dbReference>
<evidence type="ECO:0000256" key="12">
    <source>
        <dbReference type="RuleBase" id="RU362085"/>
    </source>
</evidence>
<comment type="function">
    <text evidence="12">The main replicative DNA helicase, it participates in initiation and elongation during chromosome replication. Travels ahead of the DNA replisome, separating dsDNA into templates for DNA synthesis. A processive ATP-dependent 5'-3' DNA helicase it has DNA-dependent ATPase activity.</text>
</comment>
<evidence type="ECO:0000256" key="1">
    <source>
        <dbReference type="ARBA" id="ARBA00008428"/>
    </source>
</evidence>
<evidence type="ECO:0000313" key="15">
    <source>
        <dbReference type="EMBL" id="OGF07188.1"/>
    </source>
</evidence>
<keyword evidence="5 12" id="KW-0378">Hydrolase</keyword>
<dbReference type="CDD" id="cd00984">
    <property type="entry name" value="DnaB_C"/>
    <property type="match status" value="1"/>
</dbReference>
<dbReference type="PANTHER" id="PTHR30153:SF2">
    <property type="entry name" value="REPLICATIVE DNA HELICASE"/>
    <property type="match status" value="1"/>
</dbReference>
<dbReference type="Proteomes" id="UP000177230">
    <property type="component" value="Unassembled WGS sequence"/>
</dbReference>